<keyword evidence="6" id="KW-1185">Reference proteome</keyword>
<evidence type="ECO:0000256" key="3">
    <source>
        <dbReference type="SAM" id="SignalP"/>
    </source>
</evidence>
<keyword evidence="5" id="KW-0378">Hydrolase</keyword>
<evidence type="ECO:0000256" key="2">
    <source>
        <dbReference type="PIRSR" id="PIRSR601461-1"/>
    </source>
</evidence>
<keyword evidence="3" id="KW-0732">Signal</keyword>
<dbReference type="STRING" id="1314783.A0A165TGC2"/>
<name>A0A165TGC2_9APHY</name>
<dbReference type="Pfam" id="PF00026">
    <property type="entry name" value="Asp"/>
    <property type="match status" value="1"/>
</dbReference>
<dbReference type="OrthoDB" id="771136at2759"/>
<feature type="domain" description="Peptidase A1" evidence="4">
    <location>
        <begin position="67"/>
        <end position="391"/>
    </location>
</feature>
<evidence type="ECO:0000259" key="4">
    <source>
        <dbReference type="PROSITE" id="PS51767"/>
    </source>
</evidence>
<dbReference type="InterPro" id="IPR034164">
    <property type="entry name" value="Pepsin-like_dom"/>
</dbReference>
<dbReference type="InterPro" id="IPR033121">
    <property type="entry name" value="PEPTIDASE_A1"/>
</dbReference>
<dbReference type="SUPFAM" id="SSF50630">
    <property type="entry name" value="Acid proteases"/>
    <property type="match status" value="1"/>
</dbReference>
<evidence type="ECO:0000313" key="5">
    <source>
        <dbReference type="EMBL" id="KZT73397.1"/>
    </source>
</evidence>
<comment type="similarity">
    <text evidence="1">Belongs to the peptidase A1 family.</text>
</comment>
<organism evidence="5 6">
    <name type="scientific">Daedalea quercina L-15889</name>
    <dbReference type="NCBI Taxonomy" id="1314783"/>
    <lineage>
        <taxon>Eukaryota</taxon>
        <taxon>Fungi</taxon>
        <taxon>Dikarya</taxon>
        <taxon>Basidiomycota</taxon>
        <taxon>Agaricomycotina</taxon>
        <taxon>Agaricomycetes</taxon>
        <taxon>Polyporales</taxon>
        <taxon>Fomitopsis</taxon>
    </lineage>
</organism>
<evidence type="ECO:0000256" key="1">
    <source>
        <dbReference type="ARBA" id="ARBA00007447"/>
    </source>
</evidence>
<dbReference type="PRINTS" id="PR00792">
    <property type="entry name" value="PEPSIN"/>
</dbReference>
<dbReference type="PANTHER" id="PTHR47966">
    <property type="entry name" value="BETA-SITE APP-CLEAVING ENZYME, ISOFORM A-RELATED"/>
    <property type="match status" value="1"/>
</dbReference>
<dbReference type="InterPro" id="IPR021109">
    <property type="entry name" value="Peptidase_aspartic_dom_sf"/>
</dbReference>
<keyword evidence="5" id="KW-0645">Protease</keyword>
<feature type="active site" evidence="2">
    <location>
        <position position="274"/>
    </location>
</feature>
<dbReference type="PANTHER" id="PTHR47966:SF51">
    <property type="entry name" value="BETA-SITE APP-CLEAVING ENZYME, ISOFORM A-RELATED"/>
    <property type="match status" value="1"/>
</dbReference>
<feature type="active site" evidence="2">
    <location>
        <position position="85"/>
    </location>
</feature>
<sequence length="395" mass="42750">MLVSVTLTLGFLAASASSVLQSEKGLHPISLTARKVPRGHVASLRKRACTSIDIALDDYYNGTDLQWYGDIQVGTPPQNVSVIFDTGSFTLEFPSTECTACANQPRFNTSLSSTYISSDNISTIMFITGNGVDTLQYPDEYEVWLREGRDTVSIGGISTPNVSLFTITNQTQALDAIPTGGVQGMGPYLTGFWSGLAEQGYEALFGLYLTPKSVGDAELTIGGIDSSKYMGDLTYVSIMPPTSYGDSWEIVSPAIFVNGQTATTLIANRTIIFDSGTPNVYFGSNDTVQDIYALISPEIRPYDPEPGTYGIACDKIDELPAQIDITFTDINGKLFNLTIPSNEFNVGPFEAEPALCQTMINYLDGLDLLGGSLLKQYYSVWDIANLQMAFAPSNI</sequence>
<evidence type="ECO:0000313" key="6">
    <source>
        <dbReference type="Proteomes" id="UP000076727"/>
    </source>
</evidence>
<dbReference type="GO" id="GO:0004190">
    <property type="term" value="F:aspartic-type endopeptidase activity"/>
    <property type="evidence" value="ECO:0007669"/>
    <property type="project" value="InterPro"/>
</dbReference>
<dbReference type="InterPro" id="IPR001461">
    <property type="entry name" value="Aspartic_peptidase_A1"/>
</dbReference>
<dbReference type="PROSITE" id="PS51767">
    <property type="entry name" value="PEPTIDASE_A1"/>
    <property type="match status" value="1"/>
</dbReference>
<gene>
    <name evidence="5" type="ORF">DAEQUDRAFT_684408</name>
</gene>
<dbReference type="Proteomes" id="UP000076727">
    <property type="component" value="Unassembled WGS sequence"/>
</dbReference>
<accession>A0A165TGC2</accession>
<dbReference type="EMBL" id="KV429037">
    <property type="protein sequence ID" value="KZT73397.1"/>
    <property type="molecule type" value="Genomic_DNA"/>
</dbReference>
<dbReference type="Gene3D" id="2.40.70.10">
    <property type="entry name" value="Acid Proteases"/>
    <property type="match status" value="2"/>
</dbReference>
<feature type="signal peptide" evidence="3">
    <location>
        <begin position="1"/>
        <end position="16"/>
    </location>
</feature>
<dbReference type="AlphaFoldDB" id="A0A165TGC2"/>
<feature type="chain" id="PRO_5007867080" evidence="3">
    <location>
        <begin position="17"/>
        <end position="395"/>
    </location>
</feature>
<dbReference type="GO" id="GO:0006508">
    <property type="term" value="P:proteolysis"/>
    <property type="evidence" value="ECO:0007669"/>
    <property type="project" value="UniProtKB-KW"/>
</dbReference>
<protein>
    <submittedName>
        <fullName evidence="5">Acid protease</fullName>
    </submittedName>
</protein>
<reference evidence="5 6" key="1">
    <citation type="journal article" date="2016" name="Mol. Biol. Evol.">
        <title>Comparative Genomics of Early-Diverging Mushroom-Forming Fungi Provides Insights into the Origins of Lignocellulose Decay Capabilities.</title>
        <authorList>
            <person name="Nagy L.G."/>
            <person name="Riley R."/>
            <person name="Tritt A."/>
            <person name="Adam C."/>
            <person name="Daum C."/>
            <person name="Floudas D."/>
            <person name="Sun H."/>
            <person name="Yadav J.S."/>
            <person name="Pangilinan J."/>
            <person name="Larsson K.H."/>
            <person name="Matsuura K."/>
            <person name="Barry K."/>
            <person name="Labutti K."/>
            <person name="Kuo R."/>
            <person name="Ohm R.A."/>
            <person name="Bhattacharya S.S."/>
            <person name="Shirouzu T."/>
            <person name="Yoshinaga Y."/>
            <person name="Martin F.M."/>
            <person name="Grigoriev I.V."/>
            <person name="Hibbett D.S."/>
        </authorList>
    </citation>
    <scope>NUCLEOTIDE SEQUENCE [LARGE SCALE GENOMIC DNA]</scope>
    <source>
        <strain evidence="5 6">L-15889</strain>
    </source>
</reference>
<proteinExistence type="inferred from homology"/>
<dbReference type="CDD" id="cd05471">
    <property type="entry name" value="pepsin_like"/>
    <property type="match status" value="1"/>
</dbReference>